<comment type="caution">
    <text evidence="3">Lacks conserved residue(s) required for the propagation of feature annotation.</text>
</comment>
<dbReference type="Proteomes" id="UP000515163">
    <property type="component" value="Unplaced"/>
</dbReference>
<protein>
    <submittedName>
        <fullName evidence="7">Deleted in malignant brain tumors 1 protein-like</fullName>
    </submittedName>
</protein>
<evidence type="ECO:0000256" key="4">
    <source>
        <dbReference type="SAM" id="SignalP"/>
    </source>
</evidence>
<dbReference type="FunFam" id="2.60.120.290:FF:000005">
    <property type="entry name" value="Procollagen C-endopeptidase enhancer 1"/>
    <property type="match status" value="1"/>
</dbReference>
<evidence type="ECO:0000313" key="7">
    <source>
        <dbReference type="RefSeq" id="XP_031568416.1"/>
    </source>
</evidence>
<feature type="disulfide bond" evidence="3">
    <location>
        <begin position="87"/>
        <end position="104"/>
    </location>
</feature>
<dbReference type="Pfam" id="PF00431">
    <property type="entry name" value="CUB"/>
    <property type="match status" value="2"/>
</dbReference>
<accession>A0A6P8IMZ9</accession>
<dbReference type="KEGG" id="aten:116303100"/>
<dbReference type="InterPro" id="IPR035914">
    <property type="entry name" value="Sperma_CUB_dom_sf"/>
</dbReference>
<keyword evidence="2 3" id="KW-1015">Disulfide bond</keyword>
<dbReference type="InterPro" id="IPR000859">
    <property type="entry name" value="CUB_dom"/>
</dbReference>
<name>A0A6P8IMZ9_ACTTE</name>
<dbReference type="InParanoid" id="A0A6P8IMZ9"/>
<dbReference type="SUPFAM" id="SSF49854">
    <property type="entry name" value="Spermadhesin, CUB domain"/>
    <property type="match status" value="2"/>
</dbReference>
<dbReference type="GeneID" id="116303100"/>
<evidence type="ECO:0000256" key="1">
    <source>
        <dbReference type="ARBA" id="ARBA00022737"/>
    </source>
</evidence>
<dbReference type="PANTHER" id="PTHR24251">
    <property type="entry name" value="OVOCHYMASE-RELATED"/>
    <property type="match status" value="1"/>
</dbReference>
<dbReference type="Gene3D" id="2.60.120.290">
    <property type="entry name" value="Spermadhesin, CUB domain"/>
    <property type="match status" value="2"/>
</dbReference>
<organism evidence="6 7">
    <name type="scientific">Actinia tenebrosa</name>
    <name type="common">Australian red waratah sea anemone</name>
    <dbReference type="NCBI Taxonomy" id="6105"/>
    <lineage>
        <taxon>Eukaryota</taxon>
        <taxon>Metazoa</taxon>
        <taxon>Cnidaria</taxon>
        <taxon>Anthozoa</taxon>
        <taxon>Hexacorallia</taxon>
        <taxon>Actiniaria</taxon>
        <taxon>Actiniidae</taxon>
        <taxon>Actinia</taxon>
    </lineage>
</organism>
<feature type="chain" id="PRO_5027582130" evidence="4">
    <location>
        <begin position="31"/>
        <end position="408"/>
    </location>
</feature>
<feature type="signal peptide" evidence="4">
    <location>
        <begin position="1"/>
        <end position="30"/>
    </location>
</feature>
<evidence type="ECO:0000313" key="6">
    <source>
        <dbReference type="Proteomes" id="UP000515163"/>
    </source>
</evidence>
<keyword evidence="4" id="KW-0732">Signal</keyword>
<dbReference type="SMART" id="SM00042">
    <property type="entry name" value="CUB"/>
    <property type="match status" value="2"/>
</dbReference>
<gene>
    <name evidence="7" type="primary">LOC116303100</name>
</gene>
<dbReference type="PANTHER" id="PTHR24251:SF30">
    <property type="entry name" value="MEMBRANE FRIZZLED-RELATED PROTEIN"/>
    <property type="match status" value="1"/>
</dbReference>
<reference evidence="7" key="1">
    <citation type="submission" date="2025-08" db="UniProtKB">
        <authorList>
            <consortium name="RefSeq"/>
        </authorList>
    </citation>
    <scope>IDENTIFICATION</scope>
    <source>
        <tissue evidence="7">Tentacle</tissue>
    </source>
</reference>
<dbReference type="PROSITE" id="PS01180">
    <property type="entry name" value="CUB"/>
    <property type="match status" value="2"/>
</dbReference>
<dbReference type="AlphaFoldDB" id="A0A6P8IMZ9"/>
<dbReference type="RefSeq" id="XP_031568416.1">
    <property type="nucleotide sequence ID" value="XM_031712556.1"/>
</dbReference>
<sequence>MNGMRSIIVLAIKVVATLQTAVSVAGSVNCDRIFNCNSSVISGQISSPRYPLPYPTNISYNWIIRSPPKTYISLLINKISIRLMPYCIDHLTVKYAGPVSYKYCYSWYVSSNLAFYSPNNEMNVTFTAGTGNNTEQQGFLAKFKILKAVCPKENLTSMSGILMSPNYYHSYYPGNLTCQWVIQVPQGYRILLTFSTVKLQNTNRCESDYILVMDGVGSSAHLMERICHERYVVHYYSSGNAMTVRFVSDLVFTNRGFYASYSATSPTPISTIMSSTAIVSGLPTYTVSPTPTLTPRQTLVVSPSKTTNVVPKQTPVPDFLPDYLVGTYQGLHGVPIQNYSFINRLKMKSKIACVLKCQQTLGCKAATFSYHGDDRGVCTMHDSSLQYKPEKNQQISGNMYYEQVRFHI</sequence>
<evidence type="ECO:0000259" key="5">
    <source>
        <dbReference type="PROSITE" id="PS01180"/>
    </source>
</evidence>
<dbReference type="OrthoDB" id="6042339at2759"/>
<dbReference type="CDD" id="cd00041">
    <property type="entry name" value="CUB"/>
    <property type="match status" value="1"/>
</dbReference>
<evidence type="ECO:0000256" key="3">
    <source>
        <dbReference type="PROSITE-ProRule" id="PRU00059"/>
    </source>
</evidence>
<keyword evidence="6" id="KW-1185">Reference proteome</keyword>
<feature type="domain" description="CUB" evidence="5">
    <location>
        <begin position="30"/>
        <end position="146"/>
    </location>
</feature>
<evidence type="ECO:0000256" key="2">
    <source>
        <dbReference type="ARBA" id="ARBA00023157"/>
    </source>
</evidence>
<proteinExistence type="predicted"/>
<keyword evidence="1" id="KW-0677">Repeat</keyword>
<feature type="domain" description="CUB" evidence="5">
    <location>
        <begin position="150"/>
        <end position="264"/>
    </location>
</feature>